<feature type="domain" description="YvlB/LiaX N-terminal" evidence="2">
    <location>
        <begin position="5"/>
        <end position="32"/>
    </location>
</feature>
<dbReference type="InterPro" id="IPR053959">
    <property type="entry name" value="YvlB/LiaX_N"/>
</dbReference>
<feature type="compositionally biased region" description="Basic and acidic residues" evidence="1">
    <location>
        <begin position="46"/>
        <end position="55"/>
    </location>
</feature>
<dbReference type="AlphaFoldDB" id="A0A956NE48"/>
<dbReference type="Pfam" id="PF22746">
    <property type="entry name" value="SHOCT-like_DUF2089-C"/>
    <property type="match status" value="1"/>
</dbReference>
<feature type="compositionally biased region" description="Polar residues" evidence="1">
    <location>
        <begin position="314"/>
        <end position="331"/>
    </location>
</feature>
<evidence type="ECO:0000256" key="1">
    <source>
        <dbReference type="SAM" id="MobiDB-lite"/>
    </source>
</evidence>
<sequence length="413" mass="43014">MSKARIEILQMIAEGKVSPEDGARLLDALDDGDAGATKTGNPRAGRAKESAKDAAENLGRAFEDAARAVKSAAQEGVRAAQKVFDEHRPETELVRLENGAFEVPEGGTLRIQPAFRVSIGGGSAGGAVTVRGIPGAQVRVLEGSAVEVHKNEGDYILTWAKSALVVEVPATLARLVVRSFGNVTLSEFGNQFRIESFGGNVSALGASAPFKIRALGGSVRIRDLALREGTAAVRATGGDIDVIPTEEASVEIHAAATLGGRLQLPKGAVRSDSKTRRKGVVVLGEGKSELELDALSGWVRVHADHLEDDPDADQASNASRASSYGTASGPGSESEFGDEPTNTGRSNRTGSGSDGEGDSGSNVPKHDATARPAPPKARTSPDEPSPGADLDDDDPDPWTVDWYDDRDPGGSKP</sequence>
<evidence type="ECO:0000259" key="2">
    <source>
        <dbReference type="Pfam" id="PF22746"/>
    </source>
</evidence>
<feature type="region of interest" description="Disordered" evidence="1">
    <location>
        <begin position="26"/>
        <end position="55"/>
    </location>
</feature>
<proteinExistence type="predicted"/>
<accession>A0A956NE48</accession>
<organism evidence="3 4">
    <name type="scientific">Eiseniibacteriota bacterium</name>
    <dbReference type="NCBI Taxonomy" id="2212470"/>
    <lineage>
        <taxon>Bacteria</taxon>
        <taxon>Candidatus Eiseniibacteriota</taxon>
    </lineage>
</organism>
<protein>
    <recommendedName>
        <fullName evidence="2">YvlB/LiaX N-terminal domain-containing protein</fullName>
    </recommendedName>
</protein>
<comment type="caution">
    <text evidence="3">The sequence shown here is derived from an EMBL/GenBank/DDBJ whole genome shotgun (WGS) entry which is preliminary data.</text>
</comment>
<name>A0A956NE48_UNCEI</name>
<feature type="compositionally biased region" description="Basic and acidic residues" evidence="1">
    <location>
        <begin position="403"/>
        <end position="413"/>
    </location>
</feature>
<dbReference type="EMBL" id="JAGQHS010000096">
    <property type="protein sequence ID" value="MCA9757393.1"/>
    <property type="molecule type" value="Genomic_DNA"/>
</dbReference>
<dbReference type="Proteomes" id="UP000739538">
    <property type="component" value="Unassembled WGS sequence"/>
</dbReference>
<feature type="region of interest" description="Disordered" evidence="1">
    <location>
        <begin position="307"/>
        <end position="413"/>
    </location>
</feature>
<feature type="compositionally biased region" description="Polar residues" evidence="1">
    <location>
        <begin position="340"/>
        <end position="349"/>
    </location>
</feature>
<gene>
    <name evidence="3" type="ORF">KDA27_16435</name>
</gene>
<reference evidence="3" key="2">
    <citation type="journal article" date="2021" name="Microbiome">
        <title>Successional dynamics and alternative stable states in a saline activated sludge microbial community over 9 years.</title>
        <authorList>
            <person name="Wang Y."/>
            <person name="Ye J."/>
            <person name="Ju F."/>
            <person name="Liu L."/>
            <person name="Boyd J.A."/>
            <person name="Deng Y."/>
            <person name="Parks D.H."/>
            <person name="Jiang X."/>
            <person name="Yin X."/>
            <person name="Woodcroft B.J."/>
            <person name="Tyson G.W."/>
            <person name="Hugenholtz P."/>
            <person name="Polz M.F."/>
            <person name="Zhang T."/>
        </authorList>
    </citation>
    <scope>NUCLEOTIDE SEQUENCE</scope>
    <source>
        <strain evidence="3">HKST-UBA02</strain>
    </source>
</reference>
<evidence type="ECO:0000313" key="3">
    <source>
        <dbReference type="EMBL" id="MCA9757393.1"/>
    </source>
</evidence>
<evidence type="ECO:0000313" key="4">
    <source>
        <dbReference type="Proteomes" id="UP000739538"/>
    </source>
</evidence>
<reference evidence="3" key="1">
    <citation type="submission" date="2020-04" db="EMBL/GenBank/DDBJ databases">
        <authorList>
            <person name="Zhang T."/>
        </authorList>
    </citation>
    <scope>NUCLEOTIDE SEQUENCE</scope>
    <source>
        <strain evidence="3">HKST-UBA02</strain>
    </source>
</reference>